<accession>A0A1L9Q4Y0</accession>
<protein>
    <submittedName>
        <fullName evidence="1">Uncharacterized protein</fullName>
    </submittedName>
</protein>
<proteinExistence type="predicted"/>
<organism evidence="1 2">
    <name type="scientific">Aspergillus versicolor CBS 583.65</name>
    <dbReference type="NCBI Taxonomy" id="1036611"/>
    <lineage>
        <taxon>Eukaryota</taxon>
        <taxon>Fungi</taxon>
        <taxon>Dikarya</taxon>
        <taxon>Ascomycota</taxon>
        <taxon>Pezizomycotina</taxon>
        <taxon>Eurotiomycetes</taxon>
        <taxon>Eurotiomycetidae</taxon>
        <taxon>Eurotiales</taxon>
        <taxon>Aspergillaceae</taxon>
        <taxon>Aspergillus</taxon>
        <taxon>Aspergillus subgen. Nidulantes</taxon>
    </lineage>
</organism>
<dbReference type="Proteomes" id="UP000184073">
    <property type="component" value="Unassembled WGS sequence"/>
</dbReference>
<dbReference type="EMBL" id="KV878141">
    <property type="protein sequence ID" value="OJJ08830.1"/>
    <property type="molecule type" value="Genomic_DNA"/>
</dbReference>
<name>A0A1L9Q4Y0_ASPVE</name>
<keyword evidence="2" id="KW-1185">Reference proteome</keyword>
<gene>
    <name evidence="1" type="ORF">ASPVEDRAFT_418481</name>
</gene>
<sequence length="188" mass="21600">MSHRPIHLRADNEMPYLHILPAPPIPATLDDGQSMWMYIMIHMNEQDDQKFGWTVVTMPSNPKPDTIATFYYIRRDEQGCTLYDPIMKALNQYKQLVRDCRSCIKVCSLPIDSTPDVDKMLRDAFKPGGGRWVHVIRDLIDARLISAKEGEGLKEHLWGPSSTYIGVPLELLDQEQTAWYTLRLGEVV</sequence>
<dbReference type="OrthoDB" id="4447082at2759"/>
<dbReference type="AlphaFoldDB" id="A0A1L9Q4Y0"/>
<evidence type="ECO:0000313" key="2">
    <source>
        <dbReference type="Proteomes" id="UP000184073"/>
    </source>
</evidence>
<dbReference type="VEuPathDB" id="FungiDB:ASPVEDRAFT_418481"/>
<evidence type="ECO:0000313" key="1">
    <source>
        <dbReference type="EMBL" id="OJJ08830.1"/>
    </source>
</evidence>
<dbReference type="RefSeq" id="XP_040674592.1">
    <property type="nucleotide sequence ID" value="XM_040812445.1"/>
</dbReference>
<reference evidence="2" key="1">
    <citation type="journal article" date="2017" name="Genome Biol.">
        <title>Comparative genomics reveals high biological diversity and specific adaptations in the industrially and medically important fungal genus Aspergillus.</title>
        <authorList>
            <person name="de Vries R.P."/>
            <person name="Riley R."/>
            <person name="Wiebenga A."/>
            <person name="Aguilar-Osorio G."/>
            <person name="Amillis S."/>
            <person name="Uchima C.A."/>
            <person name="Anderluh G."/>
            <person name="Asadollahi M."/>
            <person name="Askin M."/>
            <person name="Barry K."/>
            <person name="Battaglia E."/>
            <person name="Bayram O."/>
            <person name="Benocci T."/>
            <person name="Braus-Stromeyer S.A."/>
            <person name="Caldana C."/>
            <person name="Canovas D."/>
            <person name="Cerqueira G.C."/>
            <person name="Chen F."/>
            <person name="Chen W."/>
            <person name="Choi C."/>
            <person name="Clum A."/>
            <person name="Dos Santos R.A."/>
            <person name="Damasio A.R."/>
            <person name="Diallinas G."/>
            <person name="Emri T."/>
            <person name="Fekete E."/>
            <person name="Flipphi M."/>
            <person name="Freyberg S."/>
            <person name="Gallo A."/>
            <person name="Gournas C."/>
            <person name="Habgood R."/>
            <person name="Hainaut M."/>
            <person name="Harispe M.L."/>
            <person name="Henrissat B."/>
            <person name="Hilden K.S."/>
            <person name="Hope R."/>
            <person name="Hossain A."/>
            <person name="Karabika E."/>
            <person name="Karaffa L."/>
            <person name="Karanyi Z."/>
            <person name="Krasevec N."/>
            <person name="Kuo A."/>
            <person name="Kusch H."/>
            <person name="LaButti K."/>
            <person name="Lagendijk E.L."/>
            <person name="Lapidus A."/>
            <person name="Levasseur A."/>
            <person name="Lindquist E."/>
            <person name="Lipzen A."/>
            <person name="Logrieco A.F."/>
            <person name="MacCabe A."/>
            <person name="Maekelae M.R."/>
            <person name="Malavazi I."/>
            <person name="Melin P."/>
            <person name="Meyer V."/>
            <person name="Mielnichuk N."/>
            <person name="Miskei M."/>
            <person name="Molnar A.P."/>
            <person name="Mule G."/>
            <person name="Ngan C.Y."/>
            <person name="Orejas M."/>
            <person name="Orosz E."/>
            <person name="Ouedraogo J.P."/>
            <person name="Overkamp K.M."/>
            <person name="Park H.-S."/>
            <person name="Perrone G."/>
            <person name="Piumi F."/>
            <person name="Punt P.J."/>
            <person name="Ram A.F."/>
            <person name="Ramon A."/>
            <person name="Rauscher S."/>
            <person name="Record E."/>
            <person name="Riano-Pachon D.M."/>
            <person name="Robert V."/>
            <person name="Roehrig J."/>
            <person name="Ruller R."/>
            <person name="Salamov A."/>
            <person name="Salih N.S."/>
            <person name="Samson R.A."/>
            <person name="Sandor E."/>
            <person name="Sanguinetti M."/>
            <person name="Schuetze T."/>
            <person name="Sepcic K."/>
            <person name="Shelest E."/>
            <person name="Sherlock G."/>
            <person name="Sophianopoulou V."/>
            <person name="Squina F.M."/>
            <person name="Sun H."/>
            <person name="Susca A."/>
            <person name="Todd R.B."/>
            <person name="Tsang A."/>
            <person name="Unkles S.E."/>
            <person name="van de Wiele N."/>
            <person name="van Rossen-Uffink D."/>
            <person name="Oliveira J.V."/>
            <person name="Vesth T.C."/>
            <person name="Visser J."/>
            <person name="Yu J.-H."/>
            <person name="Zhou M."/>
            <person name="Andersen M.R."/>
            <person name="Archer D.B."/>
            <person name="Baker S.E."/>
            <person name="Benoit I."/>
            <person name="Brakhage A.A."/>
            <person name="Braus G.H."/>
            <person name="Fischer R."/>
            <person name="Frisvad J.C."/>
            <person name="Goldman G.H."/>
            <person name="Houbraken J."/>
            <person name="Oakley B."/>
            <person name="Pocsi I."/>
            <person name="Scazzocchio C."/>
            <person name="Seiboth B."/>
            <person name="vanKuyk P.A."/>
            <person name="Wortman J."/>
            <person name="Dyer P.S."/>
            <person name="Grigoriev I.V."/>
        </authorList>
    </citation>
    <scope>NUCLEOTIDE SEQUENCE [LARGE SCALE GENOMIC DNA]</scope>
    <source>
        <strain evidence="2">CBS 583.65</strain>
    </source>
</reference>
<dbReference type="GeneID" id="63727956"/>